<dbReference type="AlphaFoldDB" id="A0AAV4UZ04"/>
<evidence type="ECO:0000313" key="1">
    <source>
        <dbReference type="EMBL" id="GIY62979.1"/>
    </source>
</evidence>
<evidence type="ECO:0000313" key="2">
    <source>
        <dbReference type="Proteomes" id="UP001054945"/>
    </source>
</evidence>
<name>A0AAV4UZ04_CAEEX</name>
<proteinExistence type="predicted"/>
<gene>
    <name evidence="1" type="ORF">CEXT_160801</name>
</gene>
<comment type="caution">
    <text evidence="1">The sequence shown here is derived from an EMBL/GenBank/DDBJ whole genome shotgun (WGS) entry which is preliminary data.</text>
</comment>
<keyword evidence="2" id="KW-1185">Reference proteome</keyword>
<accession>A0AAV4UZ04</accession>
<dbReference type="Proteomes" id="UP001054945">
    <property type="component" value="Unassembled WGS sequence"/>
</dbReference>
<sequence>MSGTAQSSMWFYSNTPFRRRFPNSVGWRIFTDIMKAVSKNKLRRWRNTSRAPTFNPSFLVISTTCSSVPTPLSGDCKSPCSHGFEQEKLSPGGCHKNYRRQNSQHSWSNFRVSTRGLSYKCSENPWVNAIISPPSPRLELLQTAGREDSSRMHSKE</sequence>
<protein>
    <submittedName>
        <fullName evidence="1">Uncharacterized protein</fullName>
    </submittedName>
</protein>
<reference evidence="1 2" key="1">
    <citation type="submission" date="2021-06" db="EMBL/GenBank/DDBJ databases">
        <title>Caerostris extrusa draft genome.</title>
        <authorList>
            <person name="Kono N."/>
            <person name="Arakawa K."/>
        </authorList>
    </citation>
    <scope>NUCLEOTIDE SEQUENCE [LARGE SCALE GENOMIC DNA]</scope>
</reference>
<organism evidence="1 2">
    <name type="scientific">Caerostris extrusa</name>
    <name type="common">Bark spider</name>
    <name type="synonym">Caerostris bankana</name>
    <dbReference type="NCBI Taxonomy" id="172846"/>
    <lineage>
        <taxon>Eukaryota</taxon>
        <taxon>Metazoa</taxon>
        <taxon>Ecdysozoa</taxon>
        <taxon>Arthropoda</taxon>
        <taxon>Chelicerata</taxon>
        <taxon>Arachnida</taxon>
        <taxon>Araneae</taxon>
        <taxon>Araneomorphae</taxon>
        <taxon>Entelegynae</taxon>
        <taxon>Araneoidea</taxon>
        <taxon>Araneidae</taxon>
        <taxon>Caerostris</taxon>
    </lineage>
</organism>
<dbReference type="EMBL" id="BPLR01013688">
    <property type="protein sequence ID" value="GIY62979.1"/>
    <property type="molecule type" value="Genomic_DNA"/>
</dbReference>